<dbReference type="InterPro" id="IPR013762">
    <property type="entry name" value="Integrase-like_cat_sf"/>
</dbReference>
<dbReference type="HOGENOM" id="CLU_003292_0_2_1"/>
<feature type="region of interest" description="Disordered" evidence="2">
    <location>
        <begin position="1"/>
        <end position="22"/>
    </location>
</feature>
<dbReference type="PANTHER" id="PTHR33050:SF7">
    <property type="entry name" value="RIBONUCLEASE H"/>
    <property type="match status" value="1"/>
</dbReference>
<evidence type="ECO:0000313" key="3">
    <source>
        <dbReference type="EMBL" id="KIN98975.1"/>
    </source>
</evidence>
<dbReference type="InterPro" id="IPR011010">
    <property type="entry name" value="DNA_brk_join_enz"/>
</dbReference>
<protein>
    <recommendedName>
        <fullName evidence="5">Tyr recombinase domain-containing protein</fullName>
    </recommendedName>
</protein>
<proteinExistence type="predicted"/>
<organism evidence="3 4">
    <name type="scientific">Pisolithus tinctorius Marx 270</name>
    <dbReference type="NCBI Taxonomy" id="870435"/>
    <lineage>
        <taxon>Eukaryota</taxon>
        <taxon>Fungi</taxon>
        <taxon>Dikarya</taxon>
        <taxon>Basidiomycota</taxon>
        <taxon>Agaricomycotina</taxon>
        <taxon>Agaricomycetes</taxon>
        <taxon>Agaricomycetidae</taxon>
        <taxon>Boletales</taxon>
        <taxon>Sclerodermatineae</taxon>
        <taxon>Pisolithaceae</taxon>
        <taxon>Pisolithus</taxon>
    </lineage>
</organism>
<evidence type="ECO:0008006" key="5">
    <source>
        <dbReference type="Google" id="ProtNLM"/>
    </source>
</evidence>
<dbReference type="OrthoDB" id="2678913at2759"/>
<dbReference type="PANTHER" id="PTHR33050">
    <property type="entry name" value="REVERSE TRANSCRIPTASE DOMAIN-CONTAINING PROTEIN"/>
    <property type="match status" value="1"/>
</dbReference>
<dbReference type="GO" id="GO:0006310">
    <property type="term" value="P:DNA recombination"/>
    <property type="evidence" value="ECO:0007669"/>
    <property type="project" value="UniProtKB-KW"/>
</dbReference>
<keyword evidence="4" id="KW-1185">Reference proteome</keyword>
<sequence>MEGTYAQSGNARKDAQSAMTPSTCAPDAELQLMEPRSALAHRKLQPATLYNIDAWDRELRKHNLAHHFLKILEGFCRGFIINFPSIMHVQSPANKDSVTTYIDELHKTITKELGKGCYIGPLSLNSITKLIGPFQSSPLSIIPKPDRPGKYRLVQNFSFPHSTNPRTPNPSINSYTNAHDFPTTWGTFAIIYLLLSCLPPGSELATRDVAEAYRTIPLHPSQWPANVVRISETHGCIDTCLAFGASPSLGVYRHVADTGSEIMRHHGIGPLDKWVDDHVFARIRHKFIAAYNELRKQWQSEITSPEPQRRGARILFSGRTRDDDVTEEFNEDCSQLIRDLTRSSPRSAHDALFSYSFEDLDTLSESLSIPWEKTKDQPFSYSTTYIGFLWDLRDYCVSLSPSKTTKYLKAIHAWHKRPAHTLQDVKELYGKLLHACAALLRGRAYLTGLEAMLKTNAAKPLMPHRADKRVANDNDWWTDQLQSRNVQRPISPPNQPVDLLAFSDASSKIGIGIKIDISWAEAIAFELLVYAIDSILAEDRSRSVIAFGDNTGVVEGWRNGRHRNPQVNEVFKRIHLFIAESPRIDQIHTRYIPSGNNPADPLSRGIYSHPHLFLPPVPVPIQTQPFIVDAAAPPNPTELRLRREGVYPSPAAKILDRAQITLEAEERREAAATEDCAGSYSGSTLSNFTAGLHAWHLLHGLPWNINPEELWAILEGASHLAPASSKRALREPFHMNTLELFHSLMDLNDPRDAAIFACLTIVFYCVARLGEFTVPAIKQFDPSKHITRVHVTHLHDLSGLPVTKFRIPWTKMSPTGEDAQCVPLNGAITDPIQALEHHLHLNPADKSTHLFAWKHHISGLRPLSKTEVTKRIISLITAHNLPNIRGHSLRIGGTLHYLLWGILFDVVKTIGRWAGDSFTVYLCQHAMILAPYLNETPALLEHFTRYTMPPVR</sequence>
<dbReference type="STRING" id="870435.A0A0C3NU60"/>
<accession>A0A0C3NU60</accession>
<dbReference type="SUPFAM" id="SSF56672">
    <property type="entry name" value="DNA/RNA polymerases"/>
    <property type="match status" value="1"/>
</dbReference>
<dbReference type="GO" id="GO:0015074">
    <property type="term" value="P:DNA integration"/>
    <property type="evidence" value="ECO:0007669"/>
    <property type="project" value="InterPro"/>
</dbReference>
<dbReference type="Proteomes" id="UP000054217">
    <property type="component" value="Unassembled WGS sequence"/>
</dbReference>
<feature type="compositionally biased region" description="Polar residues" evidence="2">
    <location>
        <begin position="1"/>
        <end position="10"/>
    </location>
</feature>
<name>A0A0C3NU60_PISTI</name>
<dbReference type="InterPro" id="IPR043502">
    <property type="entry name" value="DNA/RNA_pol_sf"/>
</dbReference>
<dbReference type="EMBL" id="KN832010">
    <property type="protein sequence ID" value="KIN98975.1"/>
    <property type="molecule type" value="Genomic_DNA"/>
</dbReference>
<evidence type="ECO:0000256" key="2">
    <source>
        <dbReference type="SAM" id="MobiDB-lite"/>
    </source>
</evidence>
<dbReference type="GO" id="GO:0003677">
    <property type="term" value="F:DNA binding"/>
    <property type="evidence" value="ECO:0007669"/>
    <property type="project" value="InterPro"/>
</dbReference>
<dbReference type="Gene3D" id="1.10.443.10">
    <property type="entry name" value="Intergrase catalytic core"/>
    <property type="match status" value="1"/>
</dbReference>
<evidence type="ECO:0000256" key="1">
    <source>
        <dbReference type="ARBA" id="ARBA00023172"/>
    </source>
</evidence>
<dbReference type="InterPro" id="IPR052055">
    <property type="entry name" value="Hepadnavirus_pol/RT"/>
</dbReference>
<reference evidence="3 4" key="1">
    <citation type="submission" date="2014-04" db="EMBL/GenBank/DDBJ databases">
        <authorList>
            <consortium name="DOE Joint Genome Institute"/>
            <person name="Kuo A."/>
            <person name="Kohler A."/>
            <person name="Costa M.D."/>
            <person name="Nagy L.G."/>
            <person name="Floudas D."/>
            <person name="Copeland A."/>
            <person name="Barry K.W."/>
            <person name="Cichocki N."/>
            <person name="Veneault-Fourrey C."/>
            <person name="LaButti K."/>
            <person name="Lindquist E.A."/>
            <person name="Lipzen A."/>
            <person name="Lundell T."/>
            <person name="Morin E."/>
            <person name="Murat C."/>
            <person name="Sun H."/>
            <person name="Tunlid A."/>
            <person name="Henrissat B."/>
            <person name="Grigoriev I.V."/>
            <person name="Hibbett D.S."/>
            <person name="Martin F."/>
            <person name="Nordberg H.P."/>
            <person name="Cantor M.N."/>
            <person name="Hua S.X."/>
        </authorList>
    </citation>
    <scope>NUCLEOTIDE SEQUENCE [LARGE SCALE GENOMIC DNA]</scope>
    <source>
        <strain evidence="3 4">Marx 270</strain>
    </source>
</reference>
<reference evidence="4" key="2">
    <citation type="submission" date="2015-01" db="EMBL/GenBank/DDBJ databases">
        <title>Evolutionary Origins and Diversification of the Mycorrhizal Mutualists.</title>
        <authorList>
            <consortium name="DOE Joint Genome Institute"/>
            <consortium name="Mycorrhizal Genomics Consortium"/>
            <person name="Kohler A."/>
            <person name="Kuo A."/>
            <person name="Nagy L.G."/>
            <person name="Floudas D."/>
            <person name="Copeland A."/>
            <person name="Barry K.W."/>
            <person name="Cichocki N."/>
            <person name="Veneault-Fourrey C."/>
            <person name="LaButti K."/>
            <person name="Lindquist E.A."/>
            <person name="Lipzen A."/>
            <person name="Lundell T."/>
            <person name="Morin E."/>
            <person name="Murat C."/>
            <person name="Riley R."/>
            <person name="Ohm R."/>
            <person name="Sun H."/>
            <person name="Tunlid A."/>
            <person name="Henrissat B."/>
            <person name="Grigoriev I.V."/>
            <person name="Hibbett D.S."/>
            <person name="Martin F."/>
        </authorList>
    </citation>
    <scope>NUCLEOTIDE SEQUENCE [LARGE SCALE GENOMIC DNA]</scope>
    <source>
        <strain evidence="4">Marx 270</strain>
    </source>
</reference>
<dbReference type="InParanoid" id="A0A0C3NU60"/>
<keyword evidence="1" id="KW-0233">DNA recombination</keyword>
<dbReference type="SUPFAM" id="SSF56349">
    <property type="entry name" value="DNA breaking-rejoining enzymes"/>
    <property type="match status" value="1"/>
</dbReference>
<evidence type="ECO:0000313" key="4">
    <source>
        <dbReference type="Proteomes" id="UP000054217"/>
    </source>
</evidence>
<dbReference type="AlphaFoldDB" id="A0A0C3NU60"/>
<gene>
    <name evidence="3" type="ORF">M404DRAFT_30938</name>
</gene>